<organism evidence="9 10">
    <name type="scientific">Thermococcus barophilus</name>
    <dbReference type="NCBI Taxonomy" id="55802"/>
    <lineage>
        <taxon>Archaea</taxon>
        <taxon>Methanobacteriati</taxon>
        <taxon>Methanobacteriota</taxon>
        <taxon>Thermococci</taxon>
        <taxon>Thermococcales</taxon>
        <taxon>Thermococcaceae</taxon>
        <taxon>Thermococcus</taxon>
    </lineage>
</organism>
<gene>
    <name evidence="8 9" type="primary">tyrS</name>
    <name evidence="9" type="ORF">TBCH5v1_1411</name>
</gene>
<keyword evidence="6 8" id="KW-0030">Aminoacyl-tRNA synthetase</keyword>
<keyword evidence="5 8" id="KW-0648">Protein biosynthesis</keyword>
<evidence type="ECO:0000256" key="3">
    <source>
        <dbReference type="ARBA" id="ARBA00022741"/>
    </source>
</evidence>
<dbReference type="HAMAP" id="MF_02009">
    <property type="entry name" value="Tyr_tRNA_synth_type4"/>
    <property type="match status" value="1"/>
</dbReference>
<feature type="binding site" evidence="8">
    <location>
        <position position="172"/>
    </location>
    <ligand>
        <name>L-tyrosine</name>
        <dbReference type="ChEBI" id="CHEBI:58315"/>
    </ligand>
</feature>
<dbReference type="Pfam" id="PF00579">
    <property type="entry name" value="tRNA-synt_1b"/>
    <property type="match status" value="1"/>
</dbReference>
<keyword evidence="1 8" id="KW-0963">Cytoplasm</keyword>
<evidence type="ECO:0000256" key="4">
    <source>
        <dbReference type="ARBA" id="ARBA00022840"/>
    </source>
</evidence>
<comment type="subcellular location">
    <subcellularLocation>
        <location evidence="8">Cytoplasm</location>
    </subcellularLocation>
</comment>
<feature type="binding site" evidence="8">
    <location>
        <position position="254"/>
    </location>
    <ligand>
        <name>ATP</name>
        <dbReference type="ChEBI" id="CHEBI:30616"/>
    </ligand>
</feature>
<feature type="binding site" evidence="8">
    <location>
        <position position="190"/>
    </location>
    <ligand>
        <name>L-tyrosine</name>
        <dbReference type="ChEBI" id="CHEBI:58315"/>
    </ligand>
</feature>
<dbReference type="EC" id="6.1.1.1" evidence="8"/>
<feature type="binding site" evidence="8">
    <location>
        <position position="37"/>
    </location>
    <ligand>
        <name>L-tyrosine</name>
        <dbReference type="ChEBI" id="CHEBI:58315"/>
    </ligand>
</feature>
<evidence type="ECO:0000256" key="8">
    <source>
        <dbReference type="HAMAP-Rule" id="MF_02009"/>
    </source>
</evidence>
<dbReference type="Proteomes" id="UP000066042">
    <property type="component" value="Chromosome"/>
</dbReference>
<proteinExistence type="inferred from homology"/>
<dbReference type="Gene3D" id="3.40.50.620">
    <property type="entry name" value="HUPs"/>
    <property type="match status" value="1"/>
</dbReference>
<comment type="similarity">
    <text evidence="8">Belongs to the class-I aminoacyl-tRNA synthetase family. TyrS type 4 subfamily.</text>
</comment>
<dbReference type="InterPro" id="IPR002305">
    <property type="entry name" value="aa-tRNA-synth_Ic"/>
</dbReference>
<dbReference type="PANTHER" id="PTHR46264:SF4">
    <property type="entry name" value="TYROSINE--TRNA LIGASE, CYTOPLASMIC"/>
    <property type="match status" value="1"/>
</dbReference>
<feature type="binding site" evidence="8">
    <location>
        <position position="175"/>
    </location>
    <ligand>
        <name>L-tyrosine</name>
        <dbReference type="ChEBI" id="CHEBI:58315"/>
    </ligand>
</feature>
<dbReference type="AlphaFoldDB" id="A0A0S1XC93"/>
<dbReference type="PATRIC" id="fig|55802.8.peg.1389"/>
<evidence type="ECO:0000256" key="1">
    <source>
        <dbReference type="ARBA" id="ARBA00022490"/>
    </source>
</evidence>
<protein>
    <recommendedName>
        <fullName evidence="8">Tyrosine--tRNA ligase</fullName>
        <ecNumber evidence="8">6.1.1.1</ecNumber>
    </recommendedName>
    <alternativeName>
        <fullName evidence="8">Tyrosyl-tRNA synthetase</fullName>
        <shortName evidence="8">TyrRS</shortName>
    </alternativeName>
</protein>
<evidence type="ECO:0000256" key="7">
    <source>
        <dbReference type="ARBA" id="ARBA00048248"/>
    </source>
</evidence>
<keyword evidence="3 8" id="KW-0547">Nucleotide-binding</keyword>
<dbReference type="Gene3D" id="1.10.240.10">
    <property type="entry name" value="Tyrosyl-Transfer RNA Synthetase"/>
    <property type="match status" value="1"/>
</dbReference>
<evidence type="ECO:0000256" key="6">
    <source>
        <dbReference type="ARBA" id="ARBA00023146"/>
    </source>
</evidence>
<dbReference type="GO" id="GO:0006437">
    <property type="term" value="P:tyrosyl-tRNA aminoacylation"/>
    <property type="evidence" value="ECO:0007669"/>
    <property type="project" value="UniProtKB-UniRule"/>
</dbReference>
<keyword evidence="4 8" id="KW-0067">ATP-binding</keyword>
<dbReference type="PANTHER" id="PTHR46264">
    <property type="entry name" value="TYROSINE-TRNA LIGASE"/>
    <property type="match status" value="1"/>
</dbReference>
<dbReference type="GeneID" id="26136655"/>
<comment type="catalytic activity">
    <reaction evidence="7 8">
        <text>tRNA(Tyr) + L-tyrosine + ATP = L-tyrosyl-tRNA(Tyr) + AMP + diphosphate + H(+)</text>
        <dbReference type="Rhea" id="RHEA:10220"/>
        <dbReference type="Rhea" id="RHEA-COMP:9706"/>
        <dbReference type="Rhea" id="RHEA-COMP:9707"/>
        <dbReference type="ChEBI" id="CHEBI:15378"/>
        <dbReference type="ChEBI" id="CHEBI:30616"/>
        <dbReference type="ChEBI" id="CHEBI:33019"/>
        <dbReference type="ChEBI" id="CHEBI:58315"/>
        <dbReference type="ChEBI" id="CHEBI:78442"/>
        <dbReference type="ChEBI" id="CHEBI:78536"/>
        <dbReference type="ChEBI" id="CHEBI:456215"/>
        <dbReference type="EC" id="6.1.1.1"/>
    </reaction>
</comment>
<comment type="subunit">
    <text evidence="8">Homodimer.</text>
</comment>
<dbReference type="InterPro" id="IPR023617">
    <property type="entry name" value="Tyr-tRNA-ligase_arc/euk-type"/>
</dbReference>
<keyword evidence="2 8" id="KW-0436">Ligase</keyword>
<feature type="binding site" evidence="8">
    <location>
        <position position="168"/>
    </location>
    <ligand>
        <name>L-tyrosine</name>
        <dbReference type="ChEBI" id="CHEBI:58315"/>
    </ligand>
</feature>
<dbReference type="InterPro" id="IPR050489">
    <property type="entry name" value="Tyr-tRNA_synthase"/>
</dbReference>
<evidence type="ECO:0000256" key="2">
    <source>
        <dbReference type="ARBA" id="ARBA00022598"/>
    </source>
</evidence>
<dbReference type="InterPro" id="IPR014729">
    <property type="entry name" value="Rossmann-like_a/b/a_fold"/>
</dbReference>
<feature type="short sequence motif" description="'KMSKS' region" evidence="8">
    <location>
        <begin position="251"/>
        <end position="255"/>
    </location>
</feature>
<dbReference type="InterPro" id="IPR023678">
    <property type="entry name" value="Tyr-tRNA-ligase_4"/>
</dbReference>
<sequence length="375" mass="43245">MDIEKKIELITRKPTEEVLTVKNLRQLLEMGVPLQHYIGFEISGYIHLGTGLMAGAKIADFQKAGIKTRIFLADWHSWINDKLGGDLETIQKVALTYFKEGMKQSIKVMGGDPDKVEFVLASEILEKGDYWQTVIDISKNVTLSRVMRSITIMGRQMGEAIDFAKLIYPMMQVADIFYQGVNIAHAGMDQRKAHVIAIEVAEKLKYHPLIWEGKKYKPIAVHHHLLLGLQEPPKWPIESEEEFKEIKAAMKMSKSKPHSAVFIHDSPEEIRQKLRKAFCPAREVRYNPVLDWAEHIIFREEPTEFTIHRPAKFGGDVTYTTFEELKKDFAEGKLHPLDLKNAVAEYLIELLKPVREYFEKHPEPLELMKEVKITR</sequence>
<dbReference type="GO" id="GO:0004831">
    <property type="term" value="F:tyrosine-tRNA ligase activity"/>
    <property type="evidence" value="ECO:0007669"/>
    <property type="project" value="UniProtKB-UniRule"/>
</dbReference>
<evidence type="ECO:0000256" key="5">
    <source>
        <dbReference type="ARBA" id="ARBA00022917"/>
    </source>
</evidence>
<dbReference type="PIRSF" id="PIRSF006588">
    <property type="entry name" value="TyrRS_arch_euk"/>
    <property type="match status" value="1"/>
</dbReference>
<accession>A0A0S1XC93</accession>
<dbReference type="SUPFAM" id="SSF52374">
    <property type="entry name" value="Nucleotidylyl transferase"/>
    <property type="match status" value="1"/>
</dbReference>
<reference evidence="9 10" key="1">
    <citation type="journal article" date="2016" name="Genome Announc.">
        <title>Complete genome sequence of the hyperthermophilic and piezophilic archaeon Thermococcus barophilus Ch5, capable of growth at the expense of hydrogenogenesis from carbon monoxide and formate.</title>
        <authorList>
            <person name="Oger P."/>
            <person name="Sokolova T.G."/>
            <person name="Kozhevnikova D.A."/>
            <person name="Taranov E.A."/>
            <person name="Vannier P."/>
            <person name="Lee H.S."/>
            <person name="Kwon K.K."/>
            <person name="Kang S.G."/>
            <person name="Lee J.H."/>
            <person name="Bonch-Osmolovskaya E.A."/>
            <person name="Lebedinsky A.V."/>
        </authorList>
    </citation>
    <scope>NUCLEOTIDE SEQUENCE [LARGE SCALE GENOMIC DNA]</scope>
    <source>
        <strain evidence="10">Ch5</strain>
    </source>
</reference>
<dbReference type="GO" id="GO:0005524">
    <property type="term" value="F:ATP binding"/>
    <property type="evidence" value="ECO:0007669"/>
    <property type="project" value="UniProtKB-UniRule"/>
</dbReference>
<name>A0A0S1XC93_THEBA</name>
<dbReference type="RefSeq" id="WP_056933991.1">
    <property type="nucleotide sequence ID" value="NZ_CP013050.1"/>
</dbReference>
<evidence type="ECO:0000313" key="9">
    <source>
        <dbReference type="EMBL" id="ALM75328.1"/>
    </source>
</evidence>
<dbReference type="GO" id="GO:0005737">
    <property type="term" value="C:cytoplasm"/>
    <property type="evidence" value="ECO:0007669"/>
    <property type="project" value="UniProtKB-SubCell"/>
</dbReference>
<dbReference type="EMBL" id="CP013050">
    <property type="protein sequence ID" value="ALM75328.1"/>
    <property type="molecule type" value="Genomic_DNA"/>
</dbReference>
<dbReference type="STRING" id="55802.TBCH5v1_1411"/>
<evidence type="ECO:0000313" key="10">
    <source>
        <dbReference type="Proteomes" id="UP000066042"/>
    </source>
</evidence>
<comment type="function">
    <text evidence="8">Catalyzes the attachment of tyrosine to tRNA(Tyr) in a two-step reaction: tyrosine is first activated by ATP to form Tyr-AMP and then transferred to the acceptor end of tRNA(Tyr).</text>
</comment>
<dbReference type="NCBIfam" id="NF006330">
    <property type="entry name" value="PRK08560.1"/>
    <property type="match status" value="1"/>
</dbReference>